<proteinExistence type="predicted"/>
<sequence>MNPLQSRGRNIVEVGIADWAPVRICSEALSPGALVGRDRGGLDTALQIHGPCHEEGHERDHSQPSG</sequence>
<dbReference type="Proteomes" id="UP000887013">
    <property type="component" value="Unassembled WGS sequence"/>
</dbReference>
<evidence type="ECO:0000313" key="3">
    <source>
        <dbReference type="Proteomes" id="UP000887013"/>
    </source>
</evidence>
<keyword evidence="3" id="KW-1185">Reference proteome</keyword>
<gene>
    <name evidence="2" type="ORF">NPIL_319191</name>
</gene>
<evidence type="ECO:0000256" key="1">
    <source>
        <dbReference type="SAM" id="MobiDB-lite"/>
    </source>
</evidence>
<comment type="caution">
    <text evidence="2">The sequence shown here is derived from an EMBL/GenBank/DDBJ whole genome shotgun (WGS) entry which is preliminary data.</text>
</comment>
<organism evidence="2 3">
    <name type="scientific">Nephila pilipes</name>
    <name type="common">Giant wood spider</name>
    <name type="synonym">Nephila maculata</name>
    <dbReference type="NCBI Taxonomy" id="299642"/>
    <lineage>
        <taxon>Eukaryota</taxon>
        <taxon>Metazoa</taxon>
        <taxon>Ecdysozoa</taxon>
        <taxon>Arthropoda</taxon>
        <taxon>Chelicerata</taxon>
        <taxon>Arachnida</taxon>
        <taxon>Araneae</taxon>
        <taxon>Araneomorphae</taxon>
        <taxon>Entelegynae</taxon>
        <taxon>Araneoidea</taxon>
        <taxon>Nephilidae</taxon>
        <taxon>Nephila</taxon>
    </lineage>
</organism>
<feature type="region of interest" description="Disordered" evidence="1">
    <location>
        <begin position="45"/>
        <end position="66"/>
    </location>
</feature>
<protein>
    <submittedName>
        <fullName evidence="2">Uncharacterized protein</fullName>
    </submittedName>
</protein>
<dbReference type="EMBL" id="BMAW01008428">
    <property type="protein sequence ID" value="GFT08536.1"/>
    <property type="molecule type" value="Genomic_DNA"/>
</dbReference>
<reference evidence="2" key="1">
    <citation type="submission" date="2020-08" db="EMBL/GenBank/DDBJ databases">
        <title>Multicomponent nature underlies the extraordinary mechanical properties of spider dragline silk.</title>
        <authorList>
            <person name="Kono N."/>
            <person name="Nakamura H."/>
            <person name="Mori M."/>
            <person name="Yoshida Y."/>
            <person name="Ohtoshi R."/>
            <person name="Malay A.D."/>
            <person name="Moran D.A.P."/>
            <person name="Tomita M."/>
            <person name="Numata K."/>
            <person name="Arakawa K."/>
        </authorList>
    </citation>
    <scope>NUCLEOTIDE SEQUENCE</scope>
</reference>
<feature type="compositionally biased region" description="Basic and acidic residues" evidence="1">
    <location>
        <begin position="51"/>
        <end position="66"/>
    </location>
</feature>
<dbReference type="AlphaFoldDB" id="A0A8X6TGY7"/>
<accession>A0A8X6TGY7</accession>
<name>A0A8X6TGY7_NEPPI</name>
<evidence type="ECO:0000313" key="2">
    <source>
        <dbReference type="EMBL" id="GFT08536.1"/>
    </source>
</evidence>